<dbReference type="Pfam" id="PF00440">
    <property type="entry name" value="TetR_N"/>
    <property type="match status" value="1"/>
</dbReference>
<evidence type="ECO:0000313" key="5">
    <source>
        <dbReference type="Proteomes" id="UP000192591"/>
    </source>
</evidence>
<name>A0A1V9AC90_SACPI</name>
<reference evidence="4 5" key="1">
    <citation type="submission" date="2017-02" db="EMBL/GenBank/DDBJ databases">
        <title>Draft genome of Saccharomonospora sp. 154.</title>
        <authorList>
            <person name="Alonso-Carmona G.S."/>
            <person name="De La Haba R."/>
            <person name="Vera-Gargallo B."/>
            <person name="Sandoval-Trujillo A.H."/>
            <person name="Ramirez-Duran N."/>
            <person name="Ventosa A."/>
        </authorList>
    </citation>
    <scope>NUCLEOTIDE SEQUENCE [LARGE SCALE GENOMIC DNA]</scope>
    <source>
        <strain evidence="4 5">LRS4.154</strain>
    </source>
</reference>
<dbReference type="Gene3D" id="1.10.357.10">
    <property type="entry name" value="Tetracycline Repressor, domain 2"/>
    <property type="match status" value="1"/>
</dbReference>
<keyword evidence="1 2" id="KW-0238">DNA-binding</keyword>
<feature type="DNA-binding region" description="H-T-H motif" evidence="2">
    <location>
        <begin position="28"/>
        <end position="47"/>
    </location>
</feature>
<evidence type="ECO:0000259" key="3">
    <source>
        <dbReference type="PROSITE" id="PS50977"/>
    </source>
</evidence>
<dbReference type="AlphaFoldDB" id="A0A1V9AC90"/>
<dbReference type="PANTHER" id="PTHR30055">
    <property type="entry name" value="HTH-TYPE TRANSCRIPTIONAL REGULATOR RUTR"/>
    <property type="match status" value="1"/>
</dbReference>
<evidence type="ECO:0000313" key="4">
    <source>
        <dbReference type="EMBL" id="OQO94745.1"/>
    </source>
</evidence>
<comment type="caution">
    <text evidence="4">The sequence shown here is derived from an EMBL/GenBank/DDBJ whole genome shotgun (WGS) entry which is preliminary data.</text>
</comment>
<dbReference type="PANTHER" id="PTHR30055:SF239">
    <property type="entry name" value="TRANSCRIPTIONAL REGULATORY PROTEIN"/>
    <property type="match status" value="1"/>
</dbReference>
<organism evidence="4 5">
    <name type="scientific">Saccharomonospora piscinae</name>
    <dbReference type="NCBI Taxonomy" id="687388"/>
    <lineage>
        <taxon>Bacteria</taxon>
        <taxon>Bacillati</taxon>
        <taxon>Actinomycetota</taxon>
        <taxon>Actinomycetes</taxon>
        <taxon>Pseudonocardiales</taxon>
        <taxon>Pseudonocardiaceae</taxon>
        <taxon>Saccharomonospora</taxon>
    </lineage>
</organism>
<proteinExistence type="predicted"/>
<dbReference type="InterPro" id="IPR001647">
    <property type="entry name" value="HTH_TetR"/>
</dbReference>
<dbReference type="EMBL" id="MWIH01000002">
    <property type="protein sequence ID" value="OQO94745.1"/>
    <property type="molecule type" value="Genomic_DNA"/>
</dbReference>
<evidence type="ECO:0000256" key="1">
    <source>
        <dbReference type="ARBA" id="ARBA00023125"/>
    </source>
</evidence>
<dbReference type="InterPro" id="IPR009057">
    <property type="entry name" value="Homeodomain-like_sf"/>
</dbReference>
<dbReference type="InterPro" id="IPR050109">
    <property type="entry name" value="HTH-type_TetR-like_transc_reg"/>
</dbReference>
<accession>A0A1V9AC90</accession>
<dbReference type="PROSITE" id="PS50977">
    <property type="entry name" value="HTH_TETR_2"/>
    <property type="match status" value="1"/>
</dbReference>
<keyword evidence="5" id="KW-1185">Reference proteome</keyword>
<dbReference type="SUPFAM" id="SSF46689">
    <property type="entry name" value="Homeodomain-like"/>
    <property type="match status" value="1"/>
</dbReference>
<sequence length="186" mass="20914">MAGLRTPPRKWVEEGLRALAQGGPEAVRIEVLAQALGVSKGGFYGHFPNREALLTEMLDLWEREVTDAIIDQVDSDGGDGRSRLRRLFTLVAEAGTDSVLSATTDLAVRDWARRDDAVARRLRRVDNQRMDYLRSVYASFCPDPEDVEVRCMVTFSLHIGTHYITAEHGGRSRAEVAALCWEWLLR</sequence>
<gene>
    <name evidence="4" type="ORF">B1813_01215</name>
</gene>
<dbReference type="GO" id="GO:0000976">
    <property type="term" value="F:transcription cis-regulatory region binding"/>
    <property type="evidence" value="ECO:0007669"/>
    <property type="project" value="TreeGrafter"/>
</dbReference>
<dbReference type="RefSeq" id="WP_081190184.1">
    <property type="nucleotide sequence ID" value="NZ_MWIH01000002.1"/>
</dbReference>
<evidence type="ECO:0000256" key="2">
    <source>
        <dbReference type="PROSITE-ProRule" id="PRU00335"/>
    </source>
</evidence>
<feature type="domain" description="HTH tetR-type" evidence="3">
    <location>
        <begin position="5"/>
        <end position="65"/>
    </location>
</feature>
<protein>
    <submittedName>
        <fullName evidence="4">TetR family transcriptional regulator</fullName>
    </submittedName>
</protein>
<dbReference type="Proteomes" id="UP000192591">
    <property type="component" value="Unassembled WGS sequence"/>
</dbReference>
<dbReference type="GO" id="GO:0003700">
    <property type="term" value="F:DNA-binding transcription factor activity"/>
    <property type="evidence" value="ECO:0007669"/>
    <property type="project" value="TreeGrafter"/>
</dbReference>